<evidence type="ECO:0000313" key="1">
    <source>
        <dbReference type="EMBL" id="MDU9006598.1"/>
    </source>
</evidence>
<evidence type="ECO:0008006" key="3">
    <source>
        <dbReference type="Google" id="ProtNLM"/>
    </source>
</evidence>
<sequence length="199" mass="21080">MDRYSRTVAFLRVLLPLSALAILATLFLLSRSQDQVAVIPFSEADVSARTKGQQVTRPVFSGTTTKGEEIIVTADSARPGNDTTPGDADNLSARLKLAGGQLIKLRSDAGSLNPVGDIATFEGNVRIETSTGLVVLTEMMNTALDDIEGNTPGTVTGSGPMGDFTAGNMEFSAKSGEGDVHMLFKNGVKLIYDPKQSER</sequence>
<name>A0ABU3VKG3_9RHOB</name>
<evidence type="ECO:0000313" key="2">
    <source>
        <dbReference type="Proteomes" id="UP001255416"/>
    </source>
</evidence>
<organism evidence="1 2">
    <name type="scientific">Sedimentitalea todarodis</name>
    <dbReference type="NCBI Taxonomy" id="1631240"/>
    <lineage>
        <taxon>Bacteria</taxon>
        <taxon>Pseudomonadati</taxon>
        <taxon>Pseudomonadota</taxon>
        <taxon>Alphaproteobacteria</taxon>
        <taxon>Rhodobacterales</taxon>
        <taxon>Paracoccaceae</taxon>
        <taxon>Sedimentitalea</taxon>
    </lineage>
</organism>
<comment type="caution">
    <text evidence="1">The sequence shown here is derived from an EMBL/GenBank/DDBJ whole genome shotgun (WGS) entry which is preliminary data.</text>
</comment>
<proteinExistence type="predicted"/>
<accession>A0ABU3VKG3</accession>
<dbReference type="RefSeq" id="WP_316781784.1">
    <property type="nucleotide sequence ID" value="NZ_JASMWN010000026.1"/>
</dbReference>
<reference evidence="2" key="1">
    <citation type="submission" date="2023-05" db="EMBL/GenBank/DDBJ databases">
        <title>Sedimentitalea sp. nov. JM2-8.</title>
        <authorList>
            <person name="Huang J."/>
        </authorList>
    </citation>
    <scope>NUCLEOTIDE SEQUENCE [LARGE SCALE GENOMIC DNA]</scope>
    <source>
        <strain evidence="2">KHS03</strain>
    </source>
</reference>
<dbReference type="Proteomes" id="UP001255416">
    <property type="component" value="Unassembled WGS sequence"/>
</dbReference>
<gene>
    <name evidence="1" type="ORF">QO231_22430</name>
</gene>
<dbReference type="EMBL" id="JASMWN010000026">
    <property type="protein sequence ID" value="MDU9006598.1"/>
    <property type="molecule type" value="Genomic_DNA"/>
</dbReference>
<keyword evidence="2" id="KW-1185">Reference proteome</keyword>
<protein>
    <recommendedName>
        <fullName evidence="3">LPS export ABC transporter periplasmic protein LptC</fullName>
    </recommendedName>
</protein>